<dbReference type="PROSITE" id="PS51186">
    <property type="entry name" value="GNAT"/>
    <property type="match status" value="1"/>
</dbReference>
<sequence length="187" mass="20574">MNQDIHIRPIHDGDWDAVVALEAAAYTDGELSEERAALESRGRVSPGTSFVLEYERRVVGYVLALPYPPYRYPDLSRAEQCARPSRNLHLHDLVIAERLRGSGLGTRLLSHLTETATAGAYERISLVAVGGADTFWAAHGFTAHPEVALPPSYGTDALYMSRAVPEHRSEESKPINDLCHRSPSVAK</sequence>
<name>A0A7W7VV83_KITKI</name>
<dbReference type="EMBL" id="JACHJV010000001">
    <property type="protein sequence ID" value="MBB4923623.1"/>
    <property type="molecule type" value="Genomic_DNA"/>
</dbReference>
<evidence type="ECO:0000259" key="4">
    <source>
        <dbReference type="PROSITE" id="PS51186"/>
    </source>
</evidence>
<dbReference type="CDD" id="cd04301">
    <property type="entry name" value="NAT_SF"/>
    <property type="match status" value="1"/>
</dbReference>
<accession>A0A7W7VV83</accession>
<dbReference type="SUPFAM" id="SSF55729">
    <property type="entry name" value="Acyl-CoA N-acyltransferases (Nat)"/>
    <property type="match status" value="1"/>
</dbReference>
<dbReference type="RefSeq" id="WP_184935703.1">
    <property type="nucleotide sequence ID" value="NZ_JACHJV010000001.1"/>
</dbReference>
<proteinExistence type="predicted"/>
<evidence type="ECO:0000313" key="6">
    <source>
        <dbReference type="Proteomes" id="UP000540506"/>
    </source>
</evidence>
<gene>
    <name evidence="5" type="ORF">FHR34_002616</name>
</gene>
<comment type="caution">
    <text evidence="5">The sequence shown here is derived from an EMBL/GenBank/DDBJ whole genome shotgun (WGS) entry which is preliminary data.</text>
</comment>
<dbReference type="AlphaFoldDB" id="A0A7W7VV83"/>
<evidence type="ECO:0000313" key="5">
    <source>
        <dbReference type="EMBL" id="MBB4923623.1"/>
    </source>
</evidence>
<dbReference type="GO" id="GO:0016747">
    <property type="term" value="F:acyltransferase activity, transferring groups other than amino-acyl groups"/>
    <property type="evidence" value="ECO:0007669"/>
    <property type="project" value="InterPro"/>
</dbReference>
<organism evidence="5 6">
    <name type="scientific">Kitasatospora kifunensis</name>
    <name type="common">Streptomyces kifunensis</name>
    <dbReference type="NCBI Taxonomy" id="58351"/>
    <lineage>
        <taxon>Bacteria</taxon>
        <taxon>Bacillati</taxon>
        <taxon>Actinomycetota</taxon>
        <taxon>Actinomycetes</taxon>
        <taxon>Kitasatosporales</taxon>
        <taxon>Streptomycetaceae</taxon>
        <taxon>Kitasatospora</taxon>
    </lineage>
</organism>
<keyword evidence="6" id="KW-1185">Reference proteome</keyword>
<dbReference type="InterPro" id="IPR050832">
    <property type="entry name" value="Bact_Acetyltransf"/>
</dbReference>
<dbReference type="Pfam" id="PF00583">
    <property type="entry name" value="Acetyltransf_1"/>
    <property type="match status" value="1"/>
</dbReference>
<keyword evidence="1 5" id="KW-0808">Transferase</keyword>
<evidence type="ECO:0000256" key="2">
    <source>
        <dbReference type="ARBA" id="ARBA00023315"/>
    </source>
</evidence>
<feature type="compositionally biased region" description="Basic and acidic residues" evidence="3">
    <location>
        <begin position="164"/>
        <end position="180"/>
    </location>
</feature>
<protein>
    <submittedName>
        <fullName evidence="5">Putative N-acetyltransferase YhbS</fullName>
    </submittedName>
</protein>
<feature type="domain" description="N-acetyltransferase" evidence="4">
    <location>
        <begin position="5"/>
        <end position="165"/>
    </location>
</feature>
<dbReference type="Proteomes" id="UP000540506">
    <property type="component" value="Unassembled WGS sequence"/>
</dbReference>
<dbReference type="InterPro" id="IPR016181">
    <property type="entry name" value="Acyl_CoA_acyltransferase"/>
</dbReference>
<evidence type="ECO:0000256" key="3">
    <source>
        <dbReference type="SAM" id="MobiDB-lite"/>
    </source>
</evidence>
<dbReference type="PANTHER" id="PTHR43877:SF2">
    <property type="entry name" value="AMINOALKYLPHOSPHONATE N-ACETYLTRANSFERASE-RELATED"/>
    <property type="match status" value="1"/>
</dbReference>
<keyword evidence="2" id="KW-0012">Acyltransferase</keyword>
<dbReference type="Gene3D" id="3.40.630.30">
    <property type="match status" value="1"/>
</dbReference>
<dbReference type="PANTHER" id="PTHR43877">
    <property type="entry name" value="AMINOALKYLPHOSPHONATE N-ACETYLTRANSFERASE-RELATED-RELATED"/>
    <property type="match status" value="1"/>
</dbReference>
<reference evidence="5 6" key="1">
    <citation type="submission" date="2020-08" db="EMBL/GenBank/DDBJ databases">
        <title>Sequencing the genomes of 1000 actinobacteria strains.</title>
        <authorList>
            <person name="Klenk H.-P."/>
        </authorList>
    </citation>
    <scope>NUCLEOTIDE SEQUENCE [LARGE SCALE GENOMIC DNA]</scope>
    <source>
        <strain evidence="5 6">DSM 41654</strain>
    </source>
</reference>
<dbReference type="InterPro" id="IPR000182">
    <property type="entry name" value="GNAT_dom"/>
</dbReference>
<feature type="region of interest" description="Disordered" evidence="3">
    <location>
        <begin position="164"/>
        <end position="187"/>
    </location>
</feature>
<evidence type="ECO:0000256" key="1">
    <source>
        <dbReference type="ARBA" id="ARBA00022679"/>
    </source>
</evidence>